<protein>
    <submittedName>
        <fullName evidence="1">Uncharacterized protein</fullName>
    </submittedName>
</protein>
<organism evidence="1">
    <name type="scientific">marine metagenome</name>
    <dbReference type="NCBI Taxonomy" id="408172"/>
    <lineage>
        <taxon>unclassified sequences</taxon>
        <taxon>metagenomes</taxon>
        <taxon>ecological metagenomes</taxon>
    </lineage>
</organism>
<dbReference type="EMBL" id="UINC01213403">
    <property type="protein sequence ID" value="SVE38159.1"/>
    <property type="molecule type" value="Genomic_DNA"/>
</dbReference>
<proteinExistence type="predicted"/>
<dbReference type="AlphaFoldDB" id="A0A383D1K3"/>
<gene>
    <name evidence="1" type="ORF">METZ01_LOCUS491013</name>
</gene>
<reference evidence="1" key="1">
    <citation type="submission" date="2018-05" db="EMBL/GenBank/DDBJ databases">
        <authorList>
            <person name="Lanie J.A."/>
            <person name="Ng W.-L."/>
            <person name="Kazmierczak K.M."/>
            <person name="Andrzejewski T.M."/>
            <person name="Davidsen T.M."/>
            <person name="Wayne K.J."/>
            <person name="Tettelin H."/>
            <person name="Glass J.I."/>
            <person name="Rusch D."/>
            <person name="Podicherti R."/>
            <person name="Tsui H.-C.T."/>
            <person name="Winkler M.E."/>
        </authorList>
    </citation>
    <scope>NUCLEOTIDE SEQUENCE</scope>
</reference>
<evidence type="ECO:0000313" key="1">
    <source>
        <dbReference type="EMBL" id="SVE38159.1"/>
    </source>
</evidence>
<sequence length="31" mass="3582">MKAVFPQRSAGAAWMVNEFLYFLIYAYPPLS</sequence>
<name>A0A383D1K3_9ZZZZ</name>
<accession>A0A383D1K3</accession>